<sequence>MTPIPCFLTQAILRLGKENPRTETDPLLDKLTGHEGRVIRLWLVMSIEEERISIVKLINGVKKGDGGRRLEMPILHHQVPRRLRGKGDPVHGNAFDDAEGGRLEAIFEIVVGQLWKATKLGKKWLANWKHAHPDPVIEETEFVECFATVILNEGTMGASTLGRGITPICLVRVSRPIGMAQINQGSFYPYFLEVDLHRVDLFFLMFYQGFDEYVAHTEGKGKARSGGPMKPKARDPPLLAKANEAFPAIQTERASTDEGFVFPEQSAMSQKSSKPPSNFNKEGKRANMEVVSILGKEQGSKKEDSRRRKKIEEERLTRKELKEGTSLRIKGTQGTTYVIQHISNL</sequence>
<accession>A0A803PRF9</accession>
<reference evidence="2" key="2">
    <citation type="submission" date="2021-03" db="UniProtKB">
        <authorList>
            <consortium name="EnsemblPlants"/>
        </authorList>
    </citation>
    <scope>IDENTIFICATION</scope>
</reference>
<dbReference type="EMBL" id="UZAU01000440">
    <property type="status" value="NOT_ANNOTATED_CDS"/>
    <property type="molecule type" value="Genomic_DNA"/>
</dbReference>
<feature type="compositionally biased region" description="Polar residues" evidence="1">
    <location>
        <begin position="266"/>
        <end position="280"/>
    </location>
</feature>
<evidence type="ECO:0000313" key="2">
    <source>
        <dbReference type="EnsemblPlants" id="cds.evm.model.05.693"/>
    </source>
</evidence>
<dbReference type="Proteomes" id="UP000596661">
    <property type="component" value="Chromosome 5"/>
</dbReference>
<reference evidence="2" key="1">
    <citation type="submission" date="2018-11" db="EMBL/GenBank/DDBJ databases">
        <authorList>
            <person name="Grassa J C."/>
        </authorList>
    </citation>
    <scope>NUCLEOTIDE SEQUENCE [LARGE SCALE GENOMIC DNA]</scope>
</reference>
<organism evidence="2 3">
    <name type="scientific">Cannabis sativa</name>
    <name type="common">Hemp</name>
    <name type="synonym">Marijuana</name>
    <dbReference type="NCBI Taxonomy" id="3483"/>
    <lineage>
        <taxon>Eukaryota</taxon>
        <taxon>Viridiplantae</taxon>
        <taxon>Streptophyta</taxon>
        <taxon>Embryophyta</taxon>
        <taxon>Tracheophyta</taxon>
        <taxon>Spermatophyta</taxon>
        <taxon>Magnoliopsida</taxon>
        <taxon>eudicotyledons</taxon>
        <taxon>Gunneridae</taxon>
        <taxon>Pentapetalae</taxon>
        <taxon>rosids</taxon>
        <taxon>fabids</taxon>
        <taxon>Rosales</taxon>
        <taxon>Cannabaceae</taxon>
        <taxon>Cannabis</taxon>
    </lineage>
</organism>
<feature type="compositionally biased region" description="Basic and acidic residues" evidence="1">
    <location>
        <begin position="298"/>
        <end position="325"/>
    </location>
</feature>
<keyword evidence="3" id="KW-1185">Reference proteome</keyword>
<dbReference type="EnsemblPlants" id="evm.model.05.693">
    <property type="protein sequence ID" value="cds.evm.model.05.693"/>
    <property type="gene ID" value="evm.TU.05.693"/>
</dbReference>
<dbReference type="AlphaFoldDB" id="A0A803PRF9"/>
<feature type="region of interest" description="Disordered" evidence="1">
    <location>
        <begin position="265"/>
        <end position="327"/>
    </location>
</feature>
<evidence type="ECO:0000313" key="3">
    <source>
        <dbReference type="Proteomes" id="UP000596661"/>
    </source>
</evidence>
<name>A0A803PRF9_CANSA</name>
<proteinExistence type="predicted"/>
<protein>
    <submittedName>
        <fullName evidence="2">Uncharacterized protein</fullName>
    </submittedName>
</protein>
<evidence type="ECO:0000256" key="1">
    <source>
        <dbReference type="SAM" id="MobiDB-lite"/>
    </source>
</evidence>
<dbReference type="Gramene" id="evm.model.05.693">
    <property type="protein sequence ID" value="cds.evm.model.05.693"/>
    <property type="gene ID" value="evm.TU.05.693"/>
</dbReference>